<keyword evidence="1" id="KW-1133">Transmembrane helix</keyword>
<protein>
    <submittedName>
        <fullName evidence="2">Uncharacterized protein</fullName>
    </submittedName>
</protein>
<organism evidence="2 3">
    <name type="scientific">Saccharibacillus kuerlensis</name>
    <dbReference type="NCBI Taxonomy" id="459527"/>
    <lineage>
        <taxon>Bacteria</taxon>
        <taxon>Bacillati</taxon>
        <taxon>Bacillota</taxon>
        <taxon>Bacilli</taxon>
        <taxon>Bacillales</taxon>
        <taxon>Paenibacillaceae</taxon>
        <taxon>Saccharibacillus</taxon>
    </lineage>
</organism>
<dbReference type="EMBL" id="BMLN01000014">
    <property type="protein sequence ID" value="GGO07604.1"/>
    <property type="molecule type" value="Genomic_DNA"/>
</dbReference>
<feature type="transmembrane region" description="Helical" evidence="1">
    <location>
        <begin position="113"/>
        <end position="130"/>
    </location>
</feature>
<comment type="caution">
    <text evidence="2">The sequence shown here is derived from an EMBL/GenBank/DDBJ whole genome shotgun (WGS) entry which is preliminary data.</text>
</comment>
<reference evidence="3" key="1">
    <citation type="journal article" date="2019" name="Int. J. Syst. Evol. Microbiol.">
        <title>The Global Catalogue of Microorganisms (GCM) 10K type strain sequencing project: providing services to taxonomists for standard genome sequencing and annotation.</title>
        <authorList>
            <consortium name="The Broad Institute Genomics Platform"/>
            <consortium name="The Broad Institute Genome Sequencing Center for Infectious Disease"/>
            <person name="Wu L."/>
            <person name="Ma J."/>
        </authorList>
    </citation>
    <scope>NUCLEOTIDE SEQUENCE [LARGE SCALE GENOMIC DNA]</scope>
    <source>
        <strain evidence="3">CGMCC 1.6964</strain>
    </source>
</reference>
<feature type="transmembrane region" description="Helical" evidence="1">
    <location>
        <begin position="66"/>
        <end position="87"/>
    </location>
</feature>
<dbReference type="Proteomes" id="UP000606653">
    <property type="component" value="Unassembled WGS sequence"/>
</dbReference>
<keyword evidence="3" id="KW-1185">Reference proteome</keyword>
<gene>
    <name evidence="2" type="ORF">GCM10010969_36180</name>
</gene>
<proteinExistence type="predicted"/>
<evidence type="ECO:0000313" key="3">
    <source>
        <dbReference type="Proteomes" id="UP000606653"/>
    </source>
</evidence>
<dbReference type="RefSeq" id="WP_018978227.1">
    <property type="nucleotide sequence ID" value="NZ_BMLN01000014.1"/>
</dbReference>
<keyword evidence="1" id="KW-0472">Membrane</keyword>
<keyword evidence="1" id="KW-0812">Transmembrane</keyword>
<feature type="transmembrane region" description="Helical" evidence="1">
    <location>
        <begin position="150"/>
        <end position="168"/>
    </location>
</feature>
<evidence type="ECO:0000313" key="2">
    <source>
        <dbReference type="EMBL" id="GGO07604.1"/>
    </source>
</evidence>
<feature type="transmembrane region" description="Helical" evidence="1">
    <location>
        <begin position="42"/>
        <end position="59"/>
    </location>
</feature>
<name>A0ABQ2L9E7_9BACL</name>
<accession>A0ABQ2L9E7</accession>
<sequence length="195" mass="21928">MAKTVKTRTRQQRKKKRKAIACLLSAVIPGTGHVYLGLIQKGISFMLIILLVAESLLYFSSTGMRINVPLLILLGLTIPIIYFYSVYDVLQETDQVNERRQVLDSEVYNWRKSMKFALVLIGEGTLLLLLHSRPSWFRQLIEQYGREVSAVGLILLGAVLAGIQAANVRKAALQPYRPTSSQLESTAERGNRHES</sequence>
<evidence type="ECO:0000256" key="1">
    <source>
        <dbReference type="SAM" id="Phobius"/>
    </source>
</evidence>